<evidence type="ECO:0000259" key="9">
    <source>
        <dbReference type="Pfam" id="PF08669"/>
    </source>
</evidence>
<dbReference type="Pfam" id="PF08669">
    <property type="entry name" value="GCV_T_C"/>
    <property type="match status" value="1"/>
</dbReference>
<dbReference type="SUPFAM" id="SSF103025">
    <property type="entry name" value="Folate-binding domain"/>
    <property type="match status" value="1"/>
</dbReference>
<evidence type="ECO:0000256" key="3">
    <source>
        <dbReference type="ARBA" id="ARBA00022576"/>
    </source>
</evidence>
<dbReference type="InterPro" id="IPR028896">
    <property type="entry name" value="GcvT/YgfZ/DmdA"/>
</dbReference>
<dbReference type="PANTHER" id="PTHR43757:SF2">
    <property type="entry name" value="AMINOMETHYLTRANSFERASE, MITOCHONDRIAL"/>
    <property type="match status" value="1"/>
</dbReference>
<name>A0A6L9MD33_9HYPH</name>
<dbReference type="EMBL" id="JAAAMJ010000001">
    <property type="protein sequence ID" value="NDV85442.1"/>
    <property type="molecule type" value="Genomic_DNA"/>
</dbReference>
<keyword evidence="3" id="KW-0032">Aminotransferase</keyword>
<evidence type="ECO:0000256" key="7">
    <source>
        <dbReference type="PIRSR" id="PIRSR006487-1"/>
    </source>
</evidence>
<dbReference type="SUPFAM" id="SSF101790">
    <property type="entry name" value="Aminomethyltransferase beta-barrel domain"/>
    <property type="match status" value="1"/>
</dbReference>
<organism evidence="10 11">
    <name type="scientific">Aurantimonas aggregata</name>
    <dbReference type="NCBI Taxonomy" id="2047720"/>
    <lineage>
        <taxon>Bacteria</taxon>
        <taxon>Pseudomonadati</taxon>
        <taxon>Pseudomonadota</taxon>
        <taxon>Alphaproteobacteria</taxon>
        <taxon>Hyphomicrobiales</taxon>
        <taxon>Aurantimonadaceae</taxon>
        <taxon>Aurantimonas</taxon>
    </lineage>
</organism>
<feature type="binding site" evidence="7">
    <location>
        <position position="200"/>
    </location>
    <ligand>
        <name>substrate</name>
    </ligand>
</feature>
<evidence type="ECO:0000259" key="8">
    <source>
        <dbReference type="Pfam" id="PF01571"/>
    </source>
</evidence>
<evidence type="ECO:0000256" key="6">
    <source>
        <dbReference type="ARBA" id="ARBA00047665"/>
    </source>
</evidence>
<dbReference type="PANTHER" id="PTHR43757">
    <property type="entry name" value="AMINOMETHYLTRANSFERASE"/>
    <property type="match status" value="1"/>
</dbReference>
<sequence length="377" mass="39771">MTDLKRTPLTDLHVSLGARMVPFAGYSMPVQYPAGIMKEHLHTRSAAGLFDVSHMGQIAIRPRSGNLRDAALALETLVPVDVAGLAEGRQRYGVFTDDSGGILDDLMIANRGDHLFLVVNAACKDQDLAHLEAGLATTCIVENLPHRALLALQGPAAEAALATLAPEVAAMRFMDVRAVDLVGAGCIVSRSGYTGEDGYEISVPAADAERLAKALLAIDGVAPVGLGARDSLRLEAGLCLHGNDIDTTTTPVEASLEWAIQKIRRACGDRQGGFPGADIILKQLSAGAARRRVGLRPETKAPIRAETPLFAEEASGEPIGRVTSGGFAPSLEAPVAMGYVPTEQAGVGTRLFAEVRGKRLPVTVTSLPFVTPGYKRR</sequence>
<keyword evidence="4 10" id="KW-0808">Transferase</keyword>
<keyword evidence="11" id="KW-1185">Reference proteome</keyword>
<dbReference type="InterPro" id="IPR029043">
    <property type="entry name" value="GcvT/YgfZ_C"/>
</dbReference>
<dbReference type="FunFam" id="3.30.70.1400:FF:000007">
    <property type="entry name" value="Glycine cleavage system aminomethyltransferase T"/>
    <property type="match status" value="1"/>
</dbReference>
<dbReference type="InterPro" id="IPR006223">
    <property type="entry name" value="GcvT"/>
</dbReference>
<dbReference type="EC" id="2.1.2.10" evidence="2"/>
<dbReference type="Gene3D" id="4.10.1250.10">
    <property type="entry name" value="Aminomethyltransferase fragment"/>
    <property type="match status" value="1"/>
</dbReference>
<dbReference type="InterPro" id="IPR027266">
    <property type="entry name" value="TrmE/GcvT-like"/>
</dbReference>
<evidence type="ECO:0000256" key="4">
    <source>
        <dbReference type="ARBA" id="ARBA00022679"/>
    </source>
</evidence>
<dbReference type="GO" id="GO:0032259">
    <property type="term" value="P:methylation"/>
    <property type="evidence" value="ECO:0007669"/>
    <property type="project" value="UniProtKB-KW"/>
</dbReference>
<evidence type="ECO:0000256" key="5">
    <source>
        <dbReference type="ARBA" id="ARBA00031395"/>
    </source>
</evidence>
<comment type="catalytic activity">
    <reaction evidence="6">
        <text>N(6)-[(R)-S(8)-aminomethyldihydrolipoyl]-L-lysyl-[protein] + (6S)-5,6,7,8-tetrahydrofolate = N(6)-[(R)-dihydrolipoyl]-L-lysyl-[protein] + (6R)-5,10-methylene-5,6,7,8-tetrahydrofolate + NH4(+)</text>
        <dbReference type="Rhea" id="RHEA:16945"/>
        <dbReference type="Rhea" id="RHEA-COMP:10475"/>
        <dbReference type="Rhea" id="RHEA-COMP:10492"/>
        <dbReference type="ChEBI" id="CHEBI:15636"/>
        <dbReference type="ChEBI" id="CHEBI:28938"/>
        <dbReference type="ChEBI" id="CHEBI:57453"/>
        <dbReference type="ChEBI" id="CHEBI:83100"/>
        <dbReference type="ChEBI" id="CHEBI:83143"/>
        <dbReference type="EC" id="2.1.2.10"/>
    </reaction>
</comment>
<dbReference type="GO" id="GO:0008483">
    <property type="term" value="F:transaminase activity"/>
    <property type="evidence" value="ECO:0007669"/>
    <property type="project" value="UniProtKB-KW"/>
</dbReference>
<dbReference type="PIRSF" id="PIRSF006487">
    <property type="entry name" value="GcvT"/>
    <property type="match status" value="1"/>
</dbReference>
<dbReference type="Gene3D" id="2.40.30.110">
    <property type="entry name" value="Aminomethyltransferase beta-barrel domains"/>
    <property type="match status" value="1"/>
</dbReference>
<feature type="domain" description="Aminomethyltransferase C-terminal" evidence="9">
    <location>
        <begin position="290"/>
        <end position="370"/>
    </location>
</feature>
<dbReference type="NCBIfam" id="NF010093">
    <property type="entry name" value="PRK13579.1"/>
    <property type="match status" value="1"/>
</dbReference>
<dbReference type="GO" id="GO:0006546">
    <property type="term" value="P:glycine catabolic process"/>
    <property type="evidence" value="ECO:0007669"/>
    <property type="project" value="InterPro"/>
</dbReference>
<reference evidence="10 11" key="1">
    <citation type="submission" date="2020-01" db="EMBL/GenBank/DDBJ databases">
        <title>Genomes of bacteria type strains.</title>
        <authorList>
            <person name="Chen J."/>
            <person name="Zhu S."/>
            <person name="Chen J."/>
        </authorList>
    </citation>
    <scope>NUCLEOTIDE SEQUENCE [LARGE SCALE GENOMIC DNA]</scope>
    <source>
        <strain evidence="10 11">KCTC 52919</strain>
    </source>
</reference>
<dbReference type="AlphaFoldDB" id="A0A6L9MD33"/>
<accession>A0A6L9MD33</accession>
<dbReference type="Gene3D" id="3.30.70.1400">
    <property type="entry name" value="Aminomethyltransferase beta-barrel domains"/>
    <property type="match status" value="1"/>
</dbReference>
<dbReference type="Gene3D" id="3.30.1360.120">
    <property type="entry name" value="Probable tRNA modification gtpase trme, domain 1"/>
    <property type="match status" value="1"/>
</dbReference>
<dbReference type="InterPro" id="IPR006222">
    <property type="entry name" value="GCVT_N"/>
</dbReference>
<dbReference type="Proteomes" id="UP000476332">
    <property type="component" value="Unassembled WGS sequence"/>
</dbReference>
<evidence type="ECO:0000256" key="1">
    <source>
        <dbReference type="ARBA" id="ARBA00008609"/>
    </source>
</evidence>
<feature type="domain" description="GCVT N-terminal" evidence="8">
    <location>
        <begin position="9"/>
        <end position="262"/>
    </location>
</feature>
<keyword evidence="10" id="KW-0489">Methyltransferase</keyword>
<dbReference type="NCBIfam" id="TIGR00528">
    <property type="entry name" value="gcvT"/>
    <property type="match status" value="1"/>
</dbReference>
<evidence type="ECO:0000313" key="11">
    <source>
        <dbReference type="Proteomes" id="UP000476332"/>
    </source>
</evidence>
<dbReference type="NCBIfam" id="NF001567">
    <property type="entry name" value="PRK00389.1"/>
    <property type="match status" value="1"/>
</dbReference>
<protein>
    <recommendedName>
        <fullName evidence="2">aminomethyltransferase</fullName>
        <ecNumber evidence="2">2.1.2.10</ecNumber>
    </recommendedName>
    <alternativeName>
        <fullName evidence="5">Glycine cleavage system T protein</fullName>
    </alternativeName>
</protein>
<dbReference type="InterPro" id="IPR013977">
    <property type="entry name" value="GcvT_C"/>
</dbReference>
<dbReference type="GO" id="GO:0005960">
    <property type="term" value="C:glycine cleavage complex"/>
    <property type="evidence" value="ECO:0007669"/>
    <property type="project" value="InterPro"/>
</dbReference>
<dbReference type="Pfam" id="PF01571">
    <property type="entry name" value="GCV_T"/>
    <property type="match status" value="1"/>
</dbReference>
<dbReference type="GO" id="GO:0004047">
    <property type="term" value="F:aminomethyltransferase activity"/>
    <property type="evidence" value="ECO:0007669"/>
    <property type="project" value="UniProtKB-EC"/>
</dbReference>
<proteinExistence type="inferred from homology"/>
<evidence type="ECO:0000313" key="10">
    <source>
        <dbReference type="EMBL" id="NDV85442.1"/>
    </source>
</evidence>
<comment type="similarity">
    <text evidence="1">Belongs to the GcvT family.</text>
</comment>
<comment type="caution">
    <text evidence="10">The sequence shown here is derived from an EMBL/GenBank/DDBJ whole genome shotgun (WGS) entry which is preliminary data.</text>
</comment>
<dbReference type="GO" id="GO:0008168">
    <property type="term" value="F:methyltransferase activity"/>
    <property type="evidence" value="ECO:0007669"/>
    <property type="project" value="UniProtKB-KW"/>
</dbReference>
<evidence type="ECO:0000256" key="2">
    <source>
        <dbReference type="ARBA" id="ARBA00012616"/>
    </source>
</evidence>
<gene>
    <name evidence="10" type="primary">gcvT</name>
    <name evidence="10" type="ORF">GTW51_01880</name>
</gene>